<evidence type="ECO:0000256" key="12">
    <source>
        <dbReference type="ARBA" id="ARBA00022729"/>
    </source>
</evidence>
<evidence type="ECO:0000256" key="2">
    <source>
        <dbReference type="ARBA" id="ARBA00004194"/>
    </source>
</evidence>
<dbReference type="GO" id="GO:0071949">
    <property type="term" value="F:FAD binding"/>
    <property type="evidence" value="ECO:0007669"/>
    <property type="project" value="InterPro"/>
</dbReference>
<evidence type="ECO:0000256" key="28">
    <source>
        <dbReference type="ARBA" id="ARBA00080612"/>
    </source>
</evidence>
<keyword evidence="17" id="KW-0560">Oxidoreductase</keyword>
<dbReference type="EC" id="1.3.1.72" evidence="6"/>
<keyword evidence="15" id="KW-0521">NADP</keyword>
<dbReference type="Pfam" id="PF01565">
    <property type="entry name" value="FAD_binding_4"/>
    <property type="match status" value="1"/>
</dbReference>
<dbReference type="EMBL" id="VTPC01003021">
    <property type="protein sequence ID" value="KAF2899153.1"/>
    <property type="molecule type" value="Genomic_DNA"/>
</dbReference>
<name>A0A8K0D497_IGNLU</name>
<keyword evidence="8" id="KW-0444">Lipid biosynthesis</keyword>
<keyword evidence="16" id="KW-1133">Transmembrane helix</keyword>
<dbReference type="GO" id="GO:0005789">
    <property type="term" value="C:endoplasmic reticulum membrane"/>
    <property type="evidence" value="ECO:0007669"/>
    <property type="project" value="UniProtKB-SubCell"/>
</dbReference>
<dbReference type="GO" id="GO:0008203">
    <property type="term" value="P:cholesterol metabolic process"/>
    <property type="evidence" value="ECO:0007669"/>
    <property type="project" value="UniProtKB-KW"/>
</dbReference>
<dbReference type="Gene3D" id="3.30.465.10">
    <property type="match status" value="1"/>
</dbReference>
<evidence type="ECO:0000256" key="8">
    <source>
        <dbReference type="ARBA" id="ARBA00022516"/>
    </source>
</evidence>
<proteinExistence type="predicted"/>
<evidence type="ECO:0000256" key="5">
    <source>
        <dbReference type="ARBA" id="ARBA00011738"/>
    </source>
</evidence>
<sequence length="416" mass="48251">MYIIYRWRLQILAEYQSKVFIKGLSGIKEVVRAEPMVTMGQLTATLNPLGWTIPILPELDDLTVGGLIMGTGIESASHQYGLFQHICLSYELVLSDGSLVKCSKDENPELFYSVPWSYGTLGILTAVEIKMIPAKKYVKLTYRPIKGLDKLVQEFQKVSSQPNHDFVEGLVFNVNDGVVMTGNLVDNAEPNKINAIGKWYKPWFFKHVERFLLRDSSVTEYIPLRDYYHRHSRSIFWELQDIIPFGNNLIFRFLLGWLMPPRISLMKLTQTQAVKKLYENHHMIQDMLVPIHRLKESILLFHEHVEVYPMWLCPFILPADPGMVHPKLNSPEMYVDIGVYGVPKTKHFKPKETTRAIEKYVAEVGGFQMLYADTYTTREEFRKMFDHTLYDKLRNELDCKTAFPEVYDKVSQAARI</sequence>
<dbReference type="PANTHER" id="PTHR10801">
    <property type="entry name" value="24-DEHYDROCHOLESTEROL REDUCTASE"/>
    <property type="match status" value="1"/>
</dbReference>
<comment type="cofactor">
    <cofactor evidence="1">
        <name>FAD</name>
        <dbReference type="ChEBI" id="CHEBI:57692"/>
    </cofactor>
</comment>
<keyword evidence="12" id="KW-0732">Signal</keyword>
<dbReference type="GO" id="GO:0000139">
    <property type="term" value="C:Golgi membrane"/>
    <property type="evidence" value="ECO:0007669"/>
    <property type="project" value="UniProtKB-SubCell"/>
</dbReference>
<evidence type="ECO:0000256" key="9">
    <source>
        <dbReference type="ARBA" id="ARBA00022548"/>
    </source>
</evidence>
<accession>A0A8K0D497</accession>
<evidence type="ECO:0000256" key="6">
    <source>
        <dbReference type="ARBA" id="ARBA00012405"/>
    </source>
</evidence>
<evidence type="ECO:0000256" key="11">
    <source>
        <dbReference type="ARBA" id="ARBA00022692"/>
    </source>
</evidence>
<evidence type="ECO:0000256" key="7">
    <source>
        <dbReference type="ARBA" id="ARBA00019086"/>
    </source>
</evidence>
<keyword evidence="18" id="KW-0333">Golgi apparatus</keyword>
<dbReference type="GO" id="GO:0050614">
    <property type="term" value="F:Delta24-sterol reductase activity"/>
    <property type="evidence" value="ECO:0007669"/>
    <property type="project" value="UniProtKB-EC"/>
</dbReference>
<protein>
    <recommendedName>
        <fullName evidence="7">Delta(24)-sterol reductase</fullName>
        <ecNumber evidence="6">1.3.1.72</ecNumber>
    </recommendedName>
    <alternativeName>
        <fullName evidence="27">24-dehydrocholesterol reductase</fullName>
    </alternativeName>
    <alternativeName>
        <fullName evidence="28">3-beta-hydroxysterol Delta-24-reductase</fullName>
    </alternativeName>
</protein>
<dbReference type="InterPro" id="IPR040165">
    <property type="entry name" value="Diminuto-like"/>
</dbReference>
<dbReference type="Proteomes" id="UP000801492">
    <property type="component" value="Unassembled WGS sequence"/>
</dbReference>
<dbReference type="InterPro" id="IPR036318">
    <property type="entry name" value="FAD-bd_PCMH-like_sf"/>
</dbReference>
<organism evidence="30 31">
    <name type="scientific">Ignelater luminosus</name>
    <name type="common">Cucubano</name>
    <name type="synonym">Pyrophorus luminosus</name>
    <dbReference type="NCBI Taxonomy" id="2038154"/>
    <lineage>
        <taxon>Eukaryota</taxon>
        <taxon>Metazoa</taxon>
        <taxon>Ecdysozoa</taxon>
        <taxon>Arthropoda</taxon>
        <taxon>Hexapoda</taxon>
        <taxon>Insecta</taxon>
        <taxon>Pterygota</taxon>
        <taxon>Neoptera</taxon>
        <taxon>Endopterygota</taxon>
        <taxon>Coleoptera</taxon>
        <taxon>Polyphaga</taxon>
        <taxon>Elateriformia</taxon>
        <taxon>Elateroidea</taxon>
        <taxon>Elateridae</taxon>
        <taxon>Agrypninae</taxon>
        <taxon>Pyrophorini</taxon>
        <taxon>Ignelater</taxon>
    </lineage>
</organism>
<dbReference type="InterPro" id="IPR016166">
    <property type="entry name" value="FAD-bd_PCMH"/>
</dbReference>
<evidence type="ECO:0000256" key="19">
    <source>
        <dbReference type="ARBA" id="ARBA00023098"/>
    </source>
</evidence>
<dbReference type="PROSITE" id="PS51387">
    <property type="entry name" value="FAD_PCMH"/>
    <property type="match status" value="1"/>
</dbReference>
<dbReference type="FunFam" id="3.30.465.10:FF:000032">
    <property type="entry name" value="Delta(24)-sterol reductase"/>
    <property type="match status" value="1"/>
</dbReference>
<evidence type="ECO:0000256" key="3">
    <source>
        <dbReference type="ARBA" id="ARBA00004275"/>
    </source>
</evidence>
<evidence type="ECO:0000256" key="16">
    <source>
        <dbReference type="ARBA" id="ARBA00022989"/>
    </source>
</evidence>
<evidence type="ECO:0000256" key="24">
    <source>
        <dbReference type="ARBA" id="ARBA00051033"/>
    </source>
</evidence>
<comment type="catalytic activity">
    <reaction evidence="25">
        <text>5alpha-cholest-8-en-3beta-ol + NADP(+) = zymosterol + NADPH + H(+)</text>
        <dbReference type="Rhea" id="RHEA:36399"/>
        <dbReference type="ChEBI" id="CHEBI:15378"/>
        <dbReference type="ChEBI" id="CHEBI:16608"/>
        <dbReference type="ChEBI" id="CHEBI:18252"/>
        <dbReference type="ChEBI" id="CHEBI:57783"/>
        <dbReference type="ChEBI" id="CHEBI:58349"/>
        <dbReference type="EC" id="1.3.1.72"/>
    </reaction>
    <physiologicalReaction direction="right-to-left" evidence="25">
        <dbReference type="Rhea" id="RHEA:36401"/>
    </physiologicalReaction>
</comment>
<dbReference type="GO" id="GO:0000246">
    <property type="term" value="F:Delta24(24-1) sterol reductase activity"/>
    <property type="evidence" value="ECO:0007669"/>
    <property type="project" value="TreeGrafter"/>
</dbReference>
<keyword evidence="22" id="KW-1207">Sterol metabolism</keyword>
<evidence type="ECO:0000313" key="31">
    <source>
        <dbReference type="Proteomes" id="UP000801492"/>
    </source>
</evidence>
<evidence type="ECO:0000256" key="15">
    <source>
        <dbReference type="ARBA" id="ARBA00022857"/>
    </source>
</evidence>
<comment type="subunit">
    <text evidence="5">Homodimer.</text>
</comment>
<keyword evidence="31" id="KW-1185">Reference proteome</keyword>
<evidence type="ECO:0000256" key="21">
    <source>
        <dbReference type="ARBA" id="ARBA00023140"/>
    </source>
</evidence>
<keyword evidence="23" id="KW-0753">Steroid metabolism</keyword>
<comment type="catalytic activity">
    <reaction evidence="24">
        <text>lanosterol + NADPH + H(+) = 24,25-dihydrolanosterol + NADP(+)</text>
        <dbReference type="Rhea" id="RHEA:33919"/>
        <dbReference type="ChEBI" id="CHEBI:15378"/>
        <dbReference type="ChEBI" id="CHEBI:16521"/>
        <dbReference type="ChEBI" id="CHEBI:28113"/>
        <dbReference type="ChEBI" id="CHEBI:57783"/>
        <dbReference type="ChEBI" id="CHEBI:58349"/>
    </reaction>
    <physiologicalReaction direction="left-to-right" evidence="24">
        <dbReference type="Rhea" id="RHEA:33920"/>
    </physiologicalReaction>
</comment>
<dbReference type="GO" id="GO:0005777">
    <property type="term" value="C:peroxisome"/>
    <property type="evidence" value="ECO:0007669"/>
    <property type="project" value="UniProtKB-SubCell"/>
</dbReference>
<comment type="subcellular location">
    <subcellularLocation>
        <location evidence="4">Endoplasmic reticulum membrane</location>
        <topology evidence="4">Single-pass membrane protein</topology>
    </subcellularLocation>
    <subcellularLocation>
        <location evidence="2">Golgi apparatus membrane</location>
        <topology evidence="2">Single-pass membrane protein</topology>
    </subcellularLocation>
    <subcellularLocation>
        <location evidence="3">Peroxisome</location>
    </subcellularLocation>
</comment>
<evidence type="ECO:0000256" key="17">
    <source>
        <dbReference type="ARBA" id="ARBA00023002"/>
    </source>
</evidence>
<feature type="domain" description="FAD-binding PCMH-type" evidence="29">
    <location>
        <begin position="1"/>
        <end position="134"/>
    </location>
</feature>
<comment type="caution">
    <text evidence="30">The sequence shown here is derived from an EMBL/GenBank/DDBJ whole genome shotgun (WGS) entry which is preliminary data.</text>
</comment>
<keyword evidence="10" id="KW-0285">Flavoprotein</keyword>
<evidence type="ECO:0000256" key="26">
    <source>
        <dbReference type="ARBA" id="ARBA00056986"/>
    </source>
</evidence>
<keyword evidence="9" id="KW-0153">Cholesterol metabolism</keyword>
<evidence type="ECO:0000256" key="14">
    <source>
        <dbReference type="ARBA" id="ARBA00022827"/>
    </source>
</evidence>
<dbReference type="AlphaFoldDB" id="A0A8K0D497"/>
<keyword evidence="21" id="KW-0576">Peroxisome</keyword>
<dbReference type="InterPro" id="IPR016169">
    <property type="entry name" value="FAD-bd_PCMH_sub2"/>
</dbReference>
<evidence type="ECO:0000259" key="29">
    <source>
        <dbReference type="PROSITE" id="PS51387"/>
    </source>
</evidence>
<evidence type="ECO:0000256" key="27">
    <source>
        <dbReference type="ARBA" id="ARBA00078485"/>
    </source>
</evidence>
<reference evidence="30" key="1">
    <citation type="submission" date="2019-08" db="EMBL/GenBank/DDBJ databases">
        <title>The genome of the North American firefly Photinus pyralis.</title>
        <authorList>
            <consortium name="Photinus pyralis genome working group"/>
            <person name="Fallon T.R."/>
            <person name="Sander Lower S.E."/>
            <person name="Weng J.-K."/>
        </authorList>
    </citation>
    <scope>NUCLEOTIDE SEQUENCE</scope>
    <source>
        <strain evidence="30">TRF0915ILg1</strain>
        <tissue evidence="30">Whole body</tissue>
    </source>
</reference>
<keyword evidence="14" id="KW-0274">FAD</keyword>
<evidence type="ECO:0000256" key="23">
    <source>
        <dbReference type="ARBA" id="ARBA00023221"/>
    </source>
</evidence>
<comment type="function">
    <text evidence="26">Catalyzes the reduction of the delta-24 double bond of sterol intermediates during cholesterol biosynthesis. In addition to its cholesterol-synthesizing activity, can protect cells from oxidative stress by reducing caspase 3 activity during apoptosis induced by oxidative stress. Also protects against amyloid-beta peptide-induced apoptosis.</text>
</comment>
<evidence type="ECO:0000256" key="18">
    <source>
        <dbReference type="ARBA" id="ARBA00023034"/>
    </source>
</evidence>
<keyword evidence="19" id="KW-0443">Lipid metabolism</keyword>
<evidence type="ECO:0000256" key="1">
    <source>
        <dbReference type="ARBA" id="ARBA00001974"/>
    </source>
</evidence>
<evidence type="ECO:0000256" key="25">
    <source>
        <dbReference type="ARBA" id="ARBA00052927"/>
    </source>
</evidence>
<dbReference type="InterPro" id="IPR006094">
    <property type="entry name" value="Oxid_FAD_bind_N"/>
</dbReference>
<evidence type="ECO:0000256" key="4">
    <source>
        <dbReference type="ARBA" id="ARBA00004389"/>
    </source>
</evidence>
<dbReference type="OrthoDB" id="415825at2759"/>
<evidence type="ECO:0000256" key="22">
    <source>
        <dbReference type="ARBA" id="ARBA00023166"/>
    </source>
</evidence>
<dbReference type="SUPFAM" id="SSF55103">
    <property type="entry name" value="FAD-linked oxidases, C-terminal domain"/>
    <property type="match status" value="1"/>
</dbReference>
<gene>
    <name evidence="30" type="ORF">ILUMI_07024</name>
</gene>
<evidence type="ECO:0000256" key="20">
    <source>
        <dbReference type="ARBA" id="ARBA00023136"/>
    </source>
</evidence>
<evidence type="ECO:0000256" key="10">
    <source>
        <dbReference type="ARBA" id="ARBA00022630"/>
    </source>
</evidence>
<keyword evidence="11" id="KW-0812">Transmembrane</keyword>
<dbReference type="SUPFAM" id="SSF56176">
    <property type="entry name" value="FAD-binding/transporter-associated domain-like"/>
    <property type="match status" value="1"/>
</dbReference>
<dbReference type="PANTHER" id="PTHR10801:SF0">
    <property type="entry name" value="DELTA(24)-STEROL REDUCTASE"/>
    <property type="match status" value="1"/>
</dbReference>
<evidence type="ECO:0000256" key="13">
    <source>
        <dbReference type="ARBA" id="ARBA00022824"/>
    </source>
</evidence>
<keyword evidence="13" id="KW-0256">Endoplasmic reticulum</keyword>
<evidence type="ECO:0000313" key="30">
    <source>
        <dbReference type="EMBL" id="KAF2899153.1"/>
    </source>
</evidence>
<dbReference type="InterPro" id="IPR016164">
    <property type="entry name" value="FAD-linked_Oxase-like_C"/>
</dbReference>
<keyword evidence="20" id="KW-0472">Membrane</keyword>